<evidence type="ECO:0000256" key="2">
    <source>
        <dbReference type="ARBA" id="ARBA00038358"/>
    </source>
</evidence>
<evidence type="ECO:0000256" key="3">
    <source>
        <dbReference type="PIRSR" id="PIRSR610905-1"/>
    </source>
</evidence>
<protein>
    <submittedName>
        <fullName evidence="5">Glycosyl hydrolase family 88</fullName>
    </submittedName>
</protein>
<comment type="similarity">
    <text evidence="2">Belongs to the glycosyl hydrolase 88 family.</text>
</comment>
<reference evidence="5 6" key="1">
    <citation type="submission" date="2019-05" db="EMBL/GenBank/DDBJ databases">
        <authorList>
            <person name="Narsing Rao M.P."/>
            <person name="Li W.J."/>
        </authorList>
    </citation>
    <scope>NUCLEOTIDE SEQUENCE [LARGE SCALE GENOMIC DNA]</scope>
    <source>
        <strain evidence="5 6">SYSU_K30003</strain>
    </source>
</reference>
<dbReference type="Pfam" id="PF07470">
    <property type="entry name" value="Glyco_hydro_88"/>
    <property type="match status" value="1"/>
</dbReference>
<dbReference type="GO" id="GO:0052757">
    <property type="term" value="F:chondroitin hydrolase activity"/>
    <property type="evidence" value="ECO:0007669"/>
    <property type="project" value="TreeGrafter"/>
</dbReference>
<feature type="binding site" evidence="4">
    <location>
        <position position="97"/>
    </location>
    <ligand>
        <name>substrate</name>
    </ligand>
</feature>
<feature type="binding site" evidence="4">
    <location>
        <position position="236"/>
    </location>
    <ligand>
        <name>substrate</name>
    </ligand>
</feature>
<dbReference type="AlphaFoldDB" id="A0A5R9G9U8"/>
<dbReference type="PANTHER" id="PTHR36845">
    <property type="entry name" value="HYDROLASE, PUTATIVE (AFU_ORTHOLOGUE AFUA_7G05090)-RELATED"/>
    <property type="match status" value="1"/>
</dbReference>
<dbReference type="OrthoDB" id="428577at2"/>
<feature type="binding site" evidence="4">
    <location>
        <position position="232"/>
    </location>
    <ligand>
        <name>substrate</name>
    </ligand>
</feature>
<dbReference type="InterPro" id="IPR052369">
    <property type="entry name" value="UG_Glycosaminoglycan_Hydrolase"/>
</dbReference>
<evidence type="ECO:0000313" key="6">
    <source>
        <dbReference type="Proteomes" id="UP000309676"/>
    </source>
</evidence>
<organism evidence="5 6">
    <name type="scientific">Paenibacillus antri</name>
    <dbReference type="NCBI Taxonomy" id="2582848"/>
    <lineage>
        <taxon>Bacteria</taxon>
        <taxon>Bacillati</taxon>
        <taxon>Bacillota</taxon>
        <taxon>Bacilli</taxon>
        <taxon>Bacillales</taxon>
        <taxon>Paenibacillaceae</taxon>
        <taxon>Paenibacillus</taxon>
    </lineage>
</organism>
<feature type="active site" description="Nucleophile" evidence="3">
    <location>
        <position position="97"/>
    </location>
</feature>
<gene>
    <name evidence="5" type="ORF">FE782_13310</name>
</gene>
<evidence type="ECO:0000256" key="1">
    <source>
        <dbReference type="ARBA" id="ARBA00022801"/>
    </source>
</evidence>
<dbReference type="InterPro" id="IPR012341">
    <property type="entry name" value="6hp_glycosidase-like_sf"/>
</dbReference>
<dbReference type="PANTHER" id="PTHR36845:SF1">
    <property type="entry name" value="HYDROLASE, PUTATIVE (AFU_ORTHOLOGUE AFUA_7G05090)-RELATED"/>
    <property type="match status" value="1"/>
</dbReference>
<dbReference type="RefSeq" id="WP_138194587.1">
    <property type="nucleotide sequence ID" value="NZ_VCIW01000007.1"/>
</dbReference>
<feature type="binding site" evidence="4">
    <location>
        <position position="352"/>
    </location>
    <ligand>
        <name>substrate</name>
    </ligand>
</feature>
<comment type="caution">
    <text evidence="5">The sequence shown here is derived from an EMBL/GenBank/DDBJ whole genome shotgun (WGS) entry which is preliminary data.</text>
</comment>
<dbReference type="Gene3D" id="1.50.10.10">
    <property type="match status" value="1"/>
</dbReference>
<evidence type="ECO:0000313" key="5">
    <source>
        <dbReference type="EMBL" id="TLS51879.1"/>
    </source>
</evidence>
<dbReference type="EMBL" id="VCIW01000007">
    <property type="protein sequence ID" value="TLS51879.1"/>
    <property type="molecule type" value="Genomic_DNA"/>
</dbReference>
<dbReference type="InterPro" id="IPR010905">
    <property type="entry name" value="Glyco_hydro_88"/>
</dbReference>
<dbReference type="GO" id="GO:0000272">
    <property type="term" value="P:polysaccharide catabolic process"/>
    <property type="evidence" value="ECO:0007669"/>
    <property type="project" value="TreeGrafter"/>
</dbReference>
<accession>A0A5R9G9U8</accession>
<feature type="active site" description="Proton donor" evidence="3">
    <location>
        <position position="160"/>
    </location>
</feature>
<sequence length="375" mass="43241">MIDVSKQVDMTPFLRKIERNMERFDRRIFPGTAKDGKYSDSTQSFLEMYHWTNSFFTGMVFYAHELTKDKKYLKYLQGYEPLYRAKVFEKPLETMHDLGFLYSLYSVAMYKTTGDLRARETALKAADELAKRFNVRGNYIQAWGKMSRSEGNFCGWMIADCMMNLPLLYWAWKETGHTFYRDVANEHAKTNSKYIVREDRTVAHAYAFDPDSGEPLGERNDCGAAVGSYWARGTSWQIYGYALAYRYTGQPDFLETAERVADRYLEELGNAGVPIWDFRLPEGTPDDPDPTASVVVACGLLELARHVGAKGERYRSAAERMVSAVSQPEFCSWDETYESIVIVRQQDGTVRSGIWGDYFFLEATLRLRGAPQIYW</sequence>
<evidence type="ECO:0000256" key="4">
    <source>
        <dbReference type="PIRSR" id="PIRSR610905-2"/>
    </source>
</evidence>
<proteinExistence type="inferred from homology"/>
<dbReference type="Proteomes" id="UP000309676">
    <property type="component" value="Unassembled WGS sequence"/>
</dbReference>
<name>A0A5R9G9U8_9BACL</name>
<dbReference type="SUPFAM" id="SSF48208">
    <property type="entry name" value="Six-hairpin glycosidases"/>
    <property type="match status" value="1"/>
</dbReference>
<feature type="binding site" evidence="4">
    <location>
        <position position="160"/>
    </location>
    <ligand>
        <name>substrate</name>
    </ligand>
</feature>
<keyword evidence="1 5" id="KW-0378">Hydrolase</keyword>
<dbReference type="InterPro" id="IPR008928">
    <property type="entry name" value="6-hairpin_glycosidase_sf"/>
</dbReference>
<keyword evidence="6" id="KW-1185">Reference proteome</keyword>